<dbReference type="EMBL" id="VULZ01000001">
    <property type="protein sequence ID" value="MSS13501.1"/>
    <property type="molecule type" value="Genomic_DNA"/>
</dbReference>
<name>A0A6L5WZL7_9FIRM</name>
<accession>A0A6L5WZL7</accession>
<feature type="domain" description="DUF5717" evidence="2">
    <location>
        <begin position="1"/>
        <end position="867"/>
    </location>
</feature>
<evidence type="ECO:0000313" key="4">
    <source>
        <dbReference type="Proteomes" id="UP000481852"/>
    </source>
</evidence>
<keyword evidence="4" id="KW-1185">Reference proteome</keyword>
<dbReference type="InterPro" id="IPR043774">
    <property type="entry name" value="DUF5717_C"/>
</dbReference>
<evidence type="ECO:0000259" key="1">
    <source>
        <dbReference type="Pfam" id="PF18983"/>
    </source>
</evidence>
<dbReference type="InterPro" id="IPR043775">
    <property type="entry name" value="DUF5717_N"/>
</dbReference>
<dbReference type="AlphaFoldDB" id="A0A6L5WZL7"/>
<feature type="domain" description="DUF5717" evidence="1">
    <location>
        <begin position="870"/>
        <end position="1174"/>
    </location>
</feature>
<reference evidence="3 4" key="1">
    <citation type="submission" date="2019-08" db="EMBL/GenBank/DDBJ databases">
        <title>In-depth cultivation of the pig gut microbiome towards novel bacterial diversity and tailored functional studies.</title>
        <authorList>
            <person name="Wylensek D."/>
            <person name="Hitch T.C.A."/>
            <person name="Clavel T."/>
        </authorList>
    </citation>
    <scope>NUCLEOTIDE SEQUENCE [LARGE SCALE GENOMIC DNA]</scope>
    <source>
        <strain evidence="3 4">Oil+RF-744-WCA-WT-11</strain>
    </source>
</reference>
<gene>
    <name evidence="3" type="ORF">FYJ35_00280</name>
</gene>
<dbReference type="Proteomes" id="UP000481852">
    <property type="component" value="Unassembled WGS sequence"/>
</dbReference>
<evidence type="ECO:0000313" key="3">
    <source>
        <dbReference type="EMBL" id="MSS13501.1"/>
    </source>
</evidence>
<protein>
    <submittedName>
        <fullName evidence="3">Uncharacterized protein</fullName>
    </submittedName>
</protein>
<organism evidence="3 4">
    <name type="scientific">Porcincola intestinalis</name>
    <dbReference type="NCBI Taxonomy" id="2606632"/>
    <lineage>
        <taxon>Bacteria</taxon>
        <taxon>Bacillati</taxon>
        <taxon>Bacillota</taxon>
        <taxon>Clostridia</taxon>
        <taxon>Lachnospirales</taxon>
        <taxon>Lachnospiraceae</taxon>
        <taxon>Porcincola</taxon>
    </lineage>
</organism>
<dbReference type="RefSeq" id="WP_154521451.1">
    <property type="nucleotide sequence ID" value="NZ_JAQYJL010000014.1"/>
</dbReference>
<dbReference type="Pfam" id="PF18983">
    <property type="entry name" value="DUF5717"/>
    <property type="match status" value="1"/>
</dbReference>
<sequence length="1177" mass="134365">MKNRLEQLLNGQFEYDLPHMQLSGRTVRIETEAGGRAKGAFIVTHPEEGKVRGFLNTDNPRILLESPEFYGHENVIRFDVDTEGLQPGETTEGTIFISSGLGQDQVRVTVHLREQEAPEPYNEQELVDAARKDFAAAASLFSSPAYRARMMLADAPARALYSGLEGEKNPLRRLEEFLVGTGAKESVDISCDWTGRKLVNPEGTLREPIRLTASTWGYLEIHISSDAQFLRPEKKTLTTEEFAGGSCEAGLIIDSNFLHAGKNYGRVTIRTSYKTMELEVRADRTDDGEARRLHRVRCLMRKKALNLYLDYRAGRVDLHNWASRTDSVLNAYRRAQGRDVYADLFSIFILQADGRRREAERLLAELEKTPQRLNTPDRYVFYLFLTSFFTRDSAYLDAVRKEVQRLAAENPSSWQIRWVCLYLFEDTAGGEELRLDAVTRQIELGCSSPVMYLEGALVLRKKPSLFHEITPAIRLILNFAARQGLLTEQLFLKLASIQRRSPHYDPVLYKVLADYVRKSGAREALTALCAMAIEGGQKSRRFFPLFQVAVMKEVSVTGLYEYYMDACEEYRIETMPEVIRRYFVYNDTLDWHKKARIFRNMADGRGKIPGIFSSMKPAIGTFLTDQLAQSHIDNDLAALYSEFLTRPMLTDRLAANLLRLLFTYRVECLSPGMKKIILVDSRMQQEREVPLKNAAALVRIYSDQTRILLGDGEGRRYASTSLYMADHFLESPELLEMCAEIVPDAPELALFYTLNTVRDQPVNAASLRYFRKASGMRRLSADFRKTIRSWLLDYYTGNPDDPSLDDFLKEADLYDYAEAGLEKLQGLLTGEGLFEEAYRLVLKYGHDHTPLSLLVRICSQMVLESEYQEDEKLLGYCSSCFFSGKYDKNILTYLLMYPDGSIPEMKKLWKAGKEYGLDTMKLEEHILSMIIFEREGMEESEPIYASYRASLGNRRLCQGYVILMSYGYMVRNLPADDVLFEDLLADFERGGNLPDVCALALLKHLSGLGSRNEAQNEAARRILERYENRNMRFSFFAAFPEPLHAVSGIREMVFFEYTASPKSTVTLSFRRKGSGEAFQTETMQDLFCGIRVREFILFGAQELECFTEEERADGTRIISGVHTLKAAPIPDDEKETRYGRLSALSDALARGDREEAREILMDLRRTETLTAELFTLI</sequence>
<dbReference type="Pfam" id="PF18984">
    <property type="entry name" value="DUF5717_N"/>
    <property type="match status" value="1"/>
</dbReference>
<proteinExistence type="predicted"/>
<evidence type="ECO:0000259" key="2">
    <source>
        <dbReference type="Pfam" id="PF18984"/>
    </source>
</evidence>
<comment type="caution">
    <text evidence="3">The sequence shown here is derived from an EMBL/GenBank/DDBJ whole genome shotgun (WGS) entry which is preliminary data.</text>
</comment>